<evidence type="ECO:0000259" key="11">
    <source>
        <dbReference type="Pfam" id="PF00593"/>
    </source>
</evidence>
<sequence length="1037" mass="112784">MKMKINKSSLLLAMLLFSHLLFFGQISQITGTVYDDVGVPLPGATVLVKGTTNGTTTDFDGNFSINASSSDVLIVSYIGFSKTEVVIGDKNSFIINLEASTETLDEVVLVGYGVQRKKDVTGAVSTVKAEDLNTTNAVTIENLLQGQAAGLNVTAGTAQPGGALNITIRGAISPNGDNSPLYVIDGLPISNNSSTEFNSAPEGFRGGFARSPLANINPNDIESVDILKDASATAIYGSAASNGVILITTKKGKAGKTTVNFSSSFSIQTAKEYLRPLNATEFRRAANDFGAEQLRVNNQLAPYGNGTTPISGFTPFFSDGQIQNAGVGTDYIDFVVRDGTISDQNVSITSGNENTKIFTSFNFFEQKALLVGSNFKRLSGRINLDQKLGSKINFRLGVSYNNTKSDNVATGQSNDIDSPSLLQSALQFAPDISPFDENGNTTIGYNARTPNPASYSQITNQNLSTRVILTPSLKFDLSDAINLNIVGGIDNTSTERRFFVPVAANFLTVPEGNAQLGNTRLGNYSAETFLNFNNTYGDHRISAVIGAGYYKNTFSDYGLEAIGFPTDIFGLDNIGIANNRLQSSVSSNRGVTRIKLSQFTRLNYTLKNKYIFQFTGRFDASSNFPENNKVGFFPGISAGWVASEENFMKDITWFPELKFRAGYGTTGNESITANNIFGSSLYALTTDFSYLIGNQLNNSGFIQTQLGNPDLKWETNITINAGIDFALLKNRRITGSIDYFQRTAEDLLDFRTLPSSNANTLQVFNVGSTRSTGIEVSLRTENIITENFSWSSLFTFGTARTFWLERNPGVELAEYIGDNDAINAVYGWKTNGLIRTADDIPDYQPDAFVGNVKYVDLNGDGQLNIEDVTNLGDLAPRGTFGINNNIRFKNFDLAFQIYGAYGNLTFDGFQTFAQPAIIARQGLPTNVEATTLDVFTSFNPDGIYPGFAPDVAGANNPTGVNDFRTVENSFFARLKNVNFGYSVPMDNVKLVQSLRLFMNFDNLFFLTNTRGLDPEMERNNNPYPMALTSALGLSVQF</sequence>
<evidence type="ECO:0000256" key="9">
    <source>
        <dbReference type="RuleBase" id="RU003357"/>
    </source>
</evidence>
<feature type="domain" description="TonB-dependent receptor-like beta-barrel" evidence="11">
    <location>
        <begin position="423"/>
        <end position="883"/>
    </location>
</feature>
<keyword evidence="5 9" id="KW-0798">TonB box</keyword>
<comment type="similarity">
    <text evidence="8 9">Belongs to the TonB-dependent receptor family.</text>
</comment>
<dbReference type="EMBL" id="CP058595">
    <property type="protein sequence ID" value="QLG45081.1"/>
    <property type="molecule type" value="Genomic_DNA"/>
</dbReference>
<dbReference type="Gene3D" id="2.170.130.10">
    <property type="entry name" value="TonB-dependent receptor, plug domain"/>
    <property type="match status" value="1"/>
</dbReference>
<dbReference type="Gene3D" id="2.40.170.20">
    <property type="entry name" value="TonB-dependent receptor, beta-barrel domain"/>
    <property type="match status" value="1"/>
</dbReference>
<dbReference type="GO" id="GO:0009279">
    <property type="term" value="C:cell outer membrane"/>
    <property type="evidence" value="ECO:0007669"/>
    <property type="project" value="UniProtKB-SubCell"/>
</dbReference>
<dbReference type="PROSITE" id="PS00018">
    <property type="entry name" value="EF_HAND_1"/>
    <property type="match status" value="1"/>
</dbReference>
<keyword evidence="4 8" id="KW-0812">Transmembrane</keyword>
<evidence type="ECO:0000313" key="13">
    <source>
        <dbReference type="EMBL" id="QLG45081.1"/>
    </source>
</evidence>
<dbReference type="InterPro" id="IPR037066">
    <property type="entry name" value="Plug_dom_sf"/>
</dbReference>
<evidence type="ECO:0000256" key="6">
    <source>
        <dbReference type="ARBA" id="ARBA00023136"/>
    </source>
</evidence>
<dbReference type="SUPFAM" id="SSF49464">
    <property type="entry name" value="Carboxypeptidase regulatory domain-like"/>
    <property type="match status" value="1"/>
</dbReference>
<gene>
    <name evidence="13" type="ORF">HYG79_06860</name>
</gene>
<dbReference type="InterPro" id="IPR000531">
    <property type="entry name" value="Beta-barrel_TonB"/>
</dbReference>
<reference evidence="13 14" key="1">
    <citation type="journal article" date="2006" name="Int. J. Syst. Evol. Microbiol.">
        <title>Costertonia aggregata gen. nov., sp. nov., a mesophilic marine bacterium of the family Flavobacteriaceae, isolated from a mature biofilm.</title>
        <authorList>
            <person name="Kwon K.K."/>
            <person name="Lee Y.K."/>
            <person name="Lee H.K."/>
        </authorList>
    </citation>
    <scope>NUCLEOTIDE SEQUENCE [LARGE SCALE GENOMIC DNA]</scope>
    <source>
        <strain evidence="13 14">KCCM 42265</strain>
    </source>
</reference>
<evidence type="ECO:0000259" key="12">
    <source>
        <dbReference type="Pfam" id="PF07715"/>
    </source>
</evidence>
<evidence type="ECO:0000256" key="4">
    <source>
        <dbReference type="ARBA" id="ARBA00022692"/>
    </source>
</evidence>
<evidence type="ECO:0000256" key="1">
    <source>
        <dbReference type="ARBA" id="ARBA00004571"/>
    </source>
</evidence>
<dbReference type="Pfam" id="PF07715">
    <property type="entry name" value="Plug"/>
    <property type="match status" value="1"/>
</dbReference>
<dbReference type="KEGG" id="cagg:HYG79_06860"/>
<keyword evidence="10" id="KW-0732">Signal</keyword>
<evidence type="ECO:0000313" key="14">
    <source>
        <dbReference type="Proteomes" id="UP000509302"/>
    </source>
</evidence>
<comment type="subcellular location">
    <subcellularLocation>
        <location evidence="1 8">Cell outer membrane</location>
        <topology evidence="1 8">Multi-pass membrane protein</topology>
    </subcellularLocation>
</comment>
<dbReference type="InterPro" id="IPR023997">
    <property type="entry name" value="TonB-dep_OMP_SusC/RagA_CS"/>
</dbReference>
<evidence type="ECO:0000256" key="5">
    <source>
        <dbReference type="ARBA" id="ARBA00023077"/>
    </source>
</evidence>
<feature type="domain" description="TonB-dependent receptor plug" evidence="12">
    <location>
        <begin position="117"/>
        <end position="244"/>
    </location>
</feature>
<keyword evidence="7 8" id="KW-0998">Cell outer membrane</keyword>
<dbReference type="Pfam" id="PF00593">
    <property type="entry name" value="TonB_dep_Rec_b-barrel"/>
    <property type="match status" value="1"/>
</dbReference>
<dbReference type="SUPFAM" id="SSF56935">
    <property type="entry name" value="Porins"/>
    <property type="match status" value="1"/>
</dbReference>
<dbReference type="InterPro" id="IPR012910">
    <property type="entry name" value="Plug_dom"/>
</dbReference>
<dbReference type="AlphaFoldDB" id="A0A7H9ANP4"/>
<dbReference type="PROSITE" id="PS52016">
    <property type="entry name" value="TONB_DEPENDENT_REC_3"/>
    <property type="match status" value="1"/>
</dbReference>
<keyword evidence="2 8" id="KW-0813">Transport</keyword>
<dbReference type="InterPro" id="IPR023996">
    <property type="entry name" value="TonB-dep_OMP_SusC/RagA"/>
</dbReference>
<dbReference type="InterPro" id="IPR018247">
    <property type="entry name" value="EF_Hand_1_Ca_BS"/>
</dbReference>
<keyword evidence="3 8" id="KW-1134">Transmembrane beta strand</keyword>
<dbReference type="RefSeq" id="WP_179241371.1">
    <property type="nucleotide sequence ID" value="NZ_CP058595.1"/>
</dbReference>
<accession>A0A7H9ANP4</accession>
<dbReference type="InterPro" id="IPR036942">
    <property type="entry name" value="Beta-barrel_TonB_sf"/>
</dbReference>
<dbReference type="InterPro" id="IPR008969">
    <property type="entry name" value="CarboxyPept-like_regulatory"/>
</dbReference>
<evidence type="ECO:0000256" key="8">
    <source>
        <dbReference type="PROSITE-ProRule" id="PRU01360"/>
    </source>
</evidence>
<keyword evidence="6 8" id="KW-0472">Membrane</keyword>
<evidence type="ECO:0000256" key="7">
    <source>
        <dbReference type="ARBA" id="ARBA00023237"/>
    </source>
</evidence>
<dbReference type="Gene3D" id="2.60.40.1120">
    <property type="entry name" value="Carboxypeptidase-like, regulatory domain"/>
    <property type="match status" value="1"/>
</dbReference>
<evidence type="ECO:0000256" key="3">
    <source>
        <dbReference type="ARBA" id="ARBA00022452"/>
    </source>
</evidence>
<dbReference type="FunFam" id="2.170.130.10:FF:000008">
    <property type="entry name" value="SusC/RagA family TonB-linked outer membrane protein"/>
    <property type="match status" value="1"/>
</dbReference>
<dbReference type="Pfam" id="PF13715">
    <property type="entry name" value="CarbopepD_reg_2"/>
    <property type="match status" value="1"/>
</dbReference>
<name>A0A7H9ANP4_9FLAO</name>
<dbReference type="InterPro" id="IPR039426">
    <property type="entry name" value="TonB-dep_rcpt-like"/>
</dbReference>
<dbReference type="NCBIfam" id="TIGR04056">
    <property type="entry name" value="OMP_RagA_SusC"/>
    <property type="match status" value="1"/>
</dbReference>
<keyword evidence="14" id="KW-1185">Reference proteome</keyword>
<organism evidence="13 14">
    <name type="scientific">Costertonia aggregata</name>
    <dbReference type="NCBI Taxonomy" id="343403"/>
    <lineage>
        <taxon>Bacteria</taxon>
        <taxon>Pseudomonadati</taxon>
        <taxon>Bacteroidota</taxon>
        <taxon>Flavobacteriia</taxon>
        <taxon>Flavobacteriales</taxon>
        <taxon>Flavobacteriaceae</taxon>
        <taxon>Costertonia</taxon>
    </lineage>
</organism>
<evidence type="ECO:0000256" key="10">
    <source>
        <dbReference type="SAM" id="SignalP"/>
    </source>
</evidence>
<proteinExistence type="inferred from homology"/>
<dbReference type="NCBIfam" id="TIGR04057">
    <property type="entry name" value="SusC_RagA_signa"/>
    <property type="match status" value="1"/>
</dbReference>
<protein>
    <submittedName>
        <fullName evidence="13">SusC/RagA family TonB-linked outer membrane protein</fullName>
    </submittedName>
</protein>
<feature type="chain" id="PRO_5028819841" evidence="10">
    <location>
        <begin position="24"/>
        <end position="1037"/>
    </location>
</feature>
<evidence type="ECO:0000256" key="2">
    <source>
        <dbReference type="ARBA" id="ARBA00022448"/>
    </source>
</evidence>
<feature type="signal peptide" evidence="10">
    <location>
        <begin position="1"/>
        <end position="23"/>
    </location>
</feature>
<dbReference type="Proteomes" id="UP000509302">
    <property type="component" value="Chromosome"/>
</dbReference>